<evidence type="ECO:0000313" key="2">
    <source>
        <dbReference type="EMBL" id="RRB17184.1"/>
    </source>
</evidence>
<accession>A0A3P1CWF5</accession>
<feature type="signal peptide" evidence="1">
    <location>
        <begin position="1"/>
        <end position="23"/>
    </location>
</feature>
<evidence type="ECO:0008006" key="4">
    <source>
        <dbReference type="Google" id="ProtNLM"/>
    </source>
</evidence>
<evidence type="ECO:0000256" key="1">
    <source>
        <dbReference type="SAM" id="SignalP"/>
    </source>
</evidence>
<keyword evidence="3" id="KW-1185">Reference proteome</keyword>
<name>A0A3P1CWF5_9BACT</name>
<dbReference type="PROSITE" id="PS51257">
    <property type="entry name" value="PROKAR_LIPOPROTEIN"/>
    <property type="match status" value="1"/>
</dbReference>
<dbReference type="Proteomes" id="UP000274271">
    <property type="component" value="Unassembled WGS sequence"/>
</dbReference>
<dbReference type="AlphaFoldDB" id="A0A3P1CWF5"/>
<dbReference type="RefSeq" id="WP_124903530.1">
    <property type="nucleotide sequence ID" value="NZ_RQJP01000001.1"/>
</dbReference>
<keyword evidence="1" id="KW-0732">Signal</keyword>
<sequence>MTKRILLPPFIFLVALSLTSCHSGSNEKLSGNRSLTILDTNTVLETTVNAFDDNFGITFENQPLRVLPNKFIQADKYLIIKRKPVRFVEADSSQMDPVFSRPLFYLTLFDFKFLTDSTAKVSIVFRDVGDGGRFLLLRNPSNQWIITRKSFFKL</sequence>
<reference evidence="2 3" key="1">
    <citation type="submission" date="2018-11" db="EMBL/GenBank/DDBJ databases">
        <authorList>
            <person name="Zhou Z."/>
            <person name="Wang G."/>
        </authorList>
    </citation>
    <scope>NUCLEOTIDE SEQUENCE [LARGE SCALE GENOMIC DNA]</scope>
    <source>
        <strain evidence="2 3">KCTC42998</strain>
    </source>
</reference>
<evidence type="ECO:0000313" key="3">
    <source>
        <dbReference type="Proteomes" id="UP000274271"/>
    </source>
</evidence>
<gene>
    <name evidence="2" type="ORF">EHT87_02570</name>
</gene>
<feature type="chain" id="PRO_5018114754" description="DUF4348 domain-containing protein" evidence="1">
    <location>
        <begin position="24"/>
        <end position="154"/>
    </location>
</feature>
<dbReference type="EMBL" id="RQJP01000001">
    <property type="protein sequence ID" value="RRB17184.1"/>
    <property type="molecule type" value="Genomic_DNA"/>
</dbReference>
<comment type="caution">
    <text evidence="2">The sequence shown here is derived from an EMBL/GenBank/DDBJ whole genome shotgun (WGS) entry which is preliminary data.</text>
</comment>
<proteinExistence type="predicted"/>
<protein>
    <recommendedName>
        <fullName evidence="4">DUF4348 domain-containing protein</fullName>
    </recommendedName>
</protein>
<organism evidence="2 3">
    <name type="scientific">Larkinella knui</name>
    <dbReference type="NCBI Taxonomy" id="2025310"/>
    <lineage>
        <taxon>Bacteria</taxon>
        <taxon>Pseudomonadati</taxon>
        <taxon>Bacteroidota</taxon>
        <taxon>Cytophagia</taxon>
        <taxon>Cytophagales</taxon>
        <taxon>Spirosomataceae</taxon>
        <taxon>Larkinella</taxon>
    </lineage>
</organism>